<reference evidence="2 3" key="1">
    <citation type="submission" date="2017-08" db="EMBL/GenBank/DDBJ databases">
        <title>Harnessing the power of phylogenomics to disentangle the directionality and signatures of interkingdom host jumping in the parasitic fungal genus Tolypocladium.</title>
        <authorList>
            <person name="Quandt C.A."/>
            <person name="Patterson W."/>
            <person name="Spatafora J.W."/>
        </authorList>
    </citation>
    <scope>NUCLEOTIDE SEQUENCE [LARGE SCALE GENOMIC DNA]</scope>
    <source>
        <strain evidence="2 3">CBS 113982</strain>
    </source>
</reference>
<dbReference type="InterPro" id="IPR002575">
    <property type="entry name" value="Aminoglycoside_PTrfase"/>
</dbReference>
<accession>A0A2K3QHI7</accession>
<gene>
    <name evidence="2" type="ORF">TCAP_03063</name>
</gene>
<name>A0A2K3QHI7_9HYPO</name>
<feature type="domain" description="Aminoglycoside phosphotransferase" evidence="1">
    <location>
        <begin position="325"/>
        <end position="411"/>
    </location>
</feature>
<dbReference type="OrthoDB" id="3250044at2759"/>
<dbReference type="SUPFAM" id="SSF56112">
    <property type="entry name" value="Protein kinase-like (PK-like)"/>
    <property type="match status" value="1"/>
</dbReference>
<organism evidence="2 3">
    <name type="scientific">Tolypocladium capitatum</name>
    <dbReference type="NCBI Taxonomy" id="45235"/>
    <lineage>
        <taxon>Eukaryota</taxon>
        <taxon>Fungi</taxon>
        <taxon>Dikarya</taxon>
        <taxon>Ascomycota</taxon>
        <taxon>Pezizomycotina</taxon>
        <taxon>Sordariomycetes</taxon>
        <taxon>Hypocreomycetidae</taxon>
        <taxon>Hypocreales</taxon>
        <taxon>Ophiocordycipitaceae</taxon>
        <taxon>Tolypocladium</taxon>
    </lineage>
</organism>
<keyword evidence="3" id="KW-1185">Reference proteome</keyword>
<evidence type="ECO:0000259" key="1">
    <source>
        <dbReference type="Pfam" id="PF01636"/>
    </source>
</evidence>
<dbReference type="Pfam" id="PF01636">
    <property type="entry name" value="APH"/>
    <property type="match status" value="1"/>
</dbReference>
<dbReference type="STRING" id="45235.A0A2K3QHI7"/>
<dbReference type="AlphaFoldDB" id="A0A2K3QHI7"/>
<evidence type="ECO:0000313" key="2">
    <source>
        <dbReference type="EMBL" id="PNY27012.1"/>
    </source>
</evidence>
<comment type="caution">
    <text evidence="2">The sequence shown here is derived from an EMBL/GenBank/DDBJ whole genome shotgun (WGS) entry which is preliminary data.</text>
</comment>
<dbReference type="InterPro" id="IPR011009">
    <property type="entry name" value="Kinase-like_dom_sf"/>
</dbReference>
<dbReference type="Proteomes" id="UP000236621">
    <property type="component" value="Unassembled WGS sequence"/>
</dbReference>
<proteinExistence type="predicted"/>
<sequence>MADTASDLDRALETIRSVHLPHPEGPLLECFLQDAIDPEQAARYMLRRCFVGRDGLDLTPLLSDWKQLIAAFAYEGPVHQPPDKGVVANVTRRDGGKCCITGLSNSFWDALVVAPILPTTKIRVNKMFSQSLHEMLSAFLGPDLRDWVLSNAASLNAYRNHWLVRKSAASAMSQGFFQFTFSKGCEVQYRVVVVRIGGPAWPSIIDKTPVLRRGCFADHSTSSMYTPDVSALQILSRFAKPIRWSLVAREIGKKPESVTRLPLSSLWRVFSDHGATTLMMSWRLVPASIRIRAYRGLAFLGAHMYGSSCSLKVQQLPFGMYLKTSSVEWHEGLANEYGALQLVRCHTHIPVPRPLDLVSDSEKSYLLTSRVPGLRLGMCIDTLSDGEAKTLVCDLQKCLGELRAIPKEVAPKYVITNVLGKACYDYRINAGLDYDEGRGDFVGPFVNEELFNETLRVGGCFSSQRTQDCLHAR</sequence>
<dbReference type="EMBL" id="NRSZ01000469">
    <property type="protein sequence ID" value="PNY27012.1"/>
    <property type="molecule type" value="Genomic_DNA"/>
</dbReference>
<protein>
    <recommendedName>
        <fullName evidence="1">Aminoglycoside phosphotransferase domain-containing protein</fullName>
    </recommendedName>
</protein>
<evidence type="ECO:0000313" key="3">
    <source>
        <dbReference type="Proteomes" id="UP000236621"/>
    </source>
</evidence>